<dbReference type="PANTHER" id="PTHR12558">
    <property type="entry name" value="CELL DIVISION CYCLE 16,23,27"/>
    <property type="match status" value="1"/>
</dbReference>
<organism evidence="3 4">
    <name type="scientific">Aquisphaera giovannonii</name>
    <dbReference type="NCBI Taxonomy" id="406548"/>
    <lineage>
        <taxon>Bacteria</taxon>
        <taxon>Pseudomonadati</taxon>
        <taxon>Planctomycetota</taxon>
        <taxon>Planctomycetia</taxon>
        <taxon>Isosphaerales</taxon>
        <taxon>Isosphaeraceae</taxon>
        <taxon>Aquisphaera</taxon>
    </lineage>
</organism>
<proteinExistence type="predicted"/>
<dbReference type="PANTHER" id="PTHR12558:SF13">
    <property type="entry name" value="CELL DIVISION CYCLE PROTEIN 27 HOMOLOG"/>
    <property type="match status" value="1"/>
</dbReference>
<gene>
    <name evidence="3" type="ORF">OJF2_58030</name>
</gene>
<evidence type="ECO:0000313" key="3">
    <source>
        <dbReference type="EMBL" id="QEH37216.1"/>
    </source>
</evidence>
<dbReference type="Pfam" id="PF13432">
    <property type="entry name" value="TPR_16"/>
    <property type="match status" value="6"/>
</dbReference>
<dbReference type="SUPFAM" id="SSF48452">
    <property type="entry name" value="TPR-like"/>
    <property type="match status" value="6"/>
</dbReference>
<evidence type="ECO:0000256" key="1">
    <source>
        <dbReference type="PROSITE-ProRule" id="PRU00339"/>
    </source>
</evidence>
<protein>
    <submittedName>
        <fullName evidence="3">Tol-pal system protein YbgF</fullName>
    </submittedName>
</protein>
<evidence type="ECO:0000313" key="4">
    <source>
        <dbReference type="Proteomes" id="UP000324233"/>
    </source>
</evidence>
<dbReference type="InterPro" id="IPR011990">
    <property type="entry name" value="TPR-like_helical_dom_sf"/>
</dbReference>
<dbReference type="Gene3D" id="1.25.40.10">
    <property type="entry name" value="Tetratricopeptide repeat domain"/>
    <property type="match status" value="8"/>
</dbReference>
<feature type="repeat" description="TPR" evidence="1">
    <location>
        <begin position="761"/>
        <end position="794"/>
    </location>
</feature>
<keyword evidence="4" id="KW-1185">Reference proteome</keyword>
<name>A0A5B9W9L0_9BACT</name>
<reference evidence="3 4" key="1">
    <citation type="submission" date="2019-08" db="EMBL/GenBank/DDBJ databases">
        <title>Deep-cultivation of Planctomycetes and their phenomic and genomic characterization uncovers novel biology.</title>
        <authorList>
            <person name="Wiegand S."/>
            <person name="Jogler M."/>
            <person name="Boedeker C."/>
            <person name="Pinto D."/>
            <person name="Vollmers J."/>
            <person name="Rivas-Marin E."/>
            <person name="Kohn T."/>
            <person name="Peeters S.H."/>
            <person name="Heuer A."/>
            <person name="Rast P."/>
            <person name="Oberbeckmann S."/>
            <person name="Bunk B."/>
            <person name="Jeske O."/>
            <person name="Meyerdierks A."/>
            <person name="Storesund J.E."/>
            <person name="Kallscheuer N."/>
            <person name="Luecker S."/>
            <person name="Lage O.M."/>
            <person name="Pohl T."/>
            <person name="Merkel B.J."/>
            <person name="Hornburger P."/>
            <person name="Mueller R.-W."/>
            <person name="Bruemmer F."/>
            <person name="Labrenz M."/>
            <person name="Spormann A.M."/>
            <person name="Op den Camp H."/>
            <person name="Overmann J."/>
            <person name="Amann R."/>
            <person name="Jetten M.S.M."/>
            <person name="Mascher T."/>
            <person name="Medema M.H."/>
            <person name="Devos D.P."/>
            <person name="Kaster A.-K."/>
            <person name="Ovreas L."/>
            <person name="Rohde M."/>
            <person name="Galperin M.Y."/>
            <person name="Jogler C."/>
        </authorList>
    </citation>
    <scope>NUCLEOTIDE SEQUENCE [LARGE SCALE GENOMIC DNA]</scope>
    <source>
        <strain evidence="3 4">OJF2</strain>
    </source>
</reference>
<dbReference type="Proteomes" id="UP000324233">
    <property type="component" value="Chromosome"/>
</dbReference>
<accession>A0A5B9W9L0</accession>
<dbReference type="EMBL" id="CP042997">
    <property type="protein sequence ID" value="QEH37216.1"/>
    <property type="molecule type" value="Genomic_DNA"/>
</dbReference>
<sequence length="1091" mass="117202">MIRSLSHPGWKASRTRRGRFRPASLPIRPCAAFLGLALICLLPAGGVASAQESPSRPSGAARRQIPDDLALAHGLFRQRKFDLAAEEYEKFLGTGPSRADADDARFGLASARLFQGRYKEARRAFRDFLDKAPDHPRARTAWYRLGELGYMLGDLDAARAALESFVADPAKHANLETAWTYLGDVRLGLGDLRAARDAYERSLALFPNGPLADRARYGIGRALSDLGETDAAVKAFAELAARKNDDWSDRAYFQMARVQAAAGRHAEAVKSLEDLARRAPRSSLKHEADLLRAEELIQLGRGPEADPLLRPLAAEAGEPLAPRAALVLATSLLGREEADAARRLLDAAVEKFPRSPLAPALIFRSGEALAKQGKVDEARRRFAKVADWTPPDEWSDDALSRAARLAVEARDHDEAIRLARSFSDRFADSPLTNEVMVTESRALIETGRASEAVKILEPLVGLDGDGSLPKDTPAAGGRLSPATAAAARFDLVRAYREAKHPEKASALLGKMAGAGATPLAAEAQFLVGQDLAEKGRHAEAIGPLMAYLQANPRGDVADAALAQLAAAQASTGKLDDAEKSLADLATRFPRSKGLAPTRLRIAEADADAGRDAHAADLFRLILSGKASEAGPNSPQEVDPAILGRARLGLARALWKLDRPAEAAPFFADYLKGSAKDAAAPAAALDLAAVLAASGRTQDAIEAYRSLADAYPQSPQRPRADLARARLLVSSGHPKEGAEVYAAILAAGPRPSGPDATGGASADLLAELGWALIEARQSQEADAAFERLLKEHPTSPRALEARFNLAESASEAGQPRRVLEILEPATAAKAGGTAPSGAADRFLPLILYRKARTQAELDDWAGASATAERLNREYPSHPRAREARFLGAEAALRLGRAEAAEAEFAALEAQPEAKGAADPDGLSRLIRERHVQSLLGVKRWKDALDRAEALKKELPATDPALADLDLARGRALLGLGRPDDARNAFQAVIAARKGSELAAQALLLRGETYFHQDRFREALAEYLKVDALYDAPRWEAAALLEAGKVYERLQQWADAAETYDRLCKDARFRDDPHASEAKARLEAARRRGASRP</sequence>
<dbReference type="KEGG" id="agv:OJF2_58030"/>
<dbReference type="OrthoDB" id="9757961at2"/>
<feature type="repeat" description="TPR" evidence="1">
    <location>
        <begin position="176"/>
        <end position="209"/>
    </location>
</feature>
<dbReference type="Pfam" id="PF13174">
    <property type="entry name" value="TPR_6"/>
    <property type="match status" value="3"/>
</dbReference>
<feature type="region of interest" description="Disordered" evidence="2">
    <location>
        <begin position="1070"/>
        <end position="1091"/>
    </location>
</feature>
<dbReference type="Pfam" id="PF13424">
    <property type="entry name" value="TPR_12"/>
    <property type="match status" value="1"/>
</dbReference>
<dbReference type="PROSITE" id="PS50005">
    <property type="entry name" value="TPR"/>
    <property type="match status" value="2"/>
</dbReference>
<dbReference type="AlphaFoldDB" id="A0A5B9W9L0"/>
<evidence type="ECO:0000256" key="2">
    <source>
        <dbReference type="SAM" id="MobiDB-lite"/>
    </source>
</evidence>
<dbReference type="SMART" id="SM00028">
    <property type="entry name" value="TPR"/>
    <property type="match status" value="11"/>
</dbReference>
<keyword evidence="1" id="KW-0802">TPR repeat</keyword>
<dbReference type="InterPro" id="IPR019734">
    <property type="entry name" value="TPR_rpt"/>
</dbReference>
<feature type="compositionally biased region" description="Basic and acidic residues" evidence="2">
    <location>
        <begin position="1070"/>
        <end position="1084"/>
    </location>
</feature>